<dbReference type="Gene3D" id="2.40.50.100">
    <property type="match status" value="2"/>
</dbReference>
<dbReference type="InterPro" id="IPR003016">
    <property type="entry name" value="2-oxoA_DH_lipoyl-BS"/>
</dbReference>
<proteinExistence type="inferred from homology"/>
<dbReference type="GO" id="GO:0005739">
    <property type="term" value="C:mitochondrion"/>
    <property type="evidence" value="ECO:0007669"/>
    <property type="project" value="UniProtKB-SubCell"/>
</dbReference>
<dbReference type="PROSITE" id="PS00189">
    <property type="entry name" value="LIPOYL"/>
    <property type="match status" value="2"/>
</dbReference>
<dbReference type="NCBIfam" id="TIGR01349">
    <property type="entry name" value="PDHac_trf_mito"/>
    <property type="match status" value="1"/>
</dbReference>
<gene>
    <name evidence="10" type="primary">pdhC</name>
</gene>
<accession>A0A1L2FV42</accession>
<dbReference type="SUPFAM" id="SSF51230">
    <property type="entry name" value="Single hybrid motif"/>
    <property type="match status" value="2"/>
</dbReference>
<keyword evidence="3 6" id="KW-0450">Lipoyl</keyword>
<dbReference type="EC" id="2.3.1.12" evidence="6"/>
<dbReference type="PANTHER" id="PTHR23151:SF90">
    <property type="entry name" value="DIHYDROLIPOYLLYSINE-RESIDUE ACETYLTRANSFERASE COMPONENT OF PYRUVATE DEHYDROGENASE COMPLEX, MITOCHONDRIAL-RELATED"/>
    <property type="match status" value="1"/>
</dbReference>
<comment type="function">
    <text evidence="6">The pyruvate dehydrogenase complex catalyzes the overall conversion of pyruvate to acetyl-CoA and CO(2).</text>
</comment>
<feature type="compositionally biased region" description="Low complexity" evidence="7">
    <location>
        <begin position="246"/>
        <end position="259"/>
    </location>
</feature>
<protein>
    <recommendedName>
        <fullName evidence="6">Acetyltransferase component of pyruvate dehydrogenase complex</fullName>
        <ecNumber evidence="6">2.3.1.12</ecNumber>
    </recommendedName>
</protein>
<dbReference type="PROSITE" id="PS51826">
    <property type="entry name" value="PSBD"/>
    <property type="match status" value="1"/>
</dbReference>
<dbReference type="Gene3D" id="4.10.320.10">
    <property type="entry name" value="E3-binding domain"/>
    <property type="match status" value="1"/>
</dbReference>
<dbReference type="InterPro" id="IPR001078">
    <property type="entry name" value="2-oxoacid_DH_actylTfrase"/>
</dbReference>
<dbReference type="AlphaFoldDB" id="A0A1L2FV42"/>
<evidence type="ECO:0000256" key="5">
    <source>
        <dbReference type="ARBA" id="ARBA00023315"/>
    </source>
</evidence>
<dbReference type="Pfam" id="PF00364">
    <property type="entry name" value="Biotin_lipoyl"/>
    <property type="match status" value="2"/>
</dbReference>
<dbReference type="FunFam" id="3.30.559.10:FF:000003">
    <property type="entry name" value="Acetyltransferase component of pyruvate dehydrogenase complex"/>
    <property type="match status" value="1"/>
</dbReference>
<dbReference type="PROSITE" id="PS50968">
    <property type="entry name" value="BIOTINYL_LIPOYL"/>
    <property type="match status" value="2"/>
</dbReference>
<dbReference type="SUPFAM" id="SSF52777">
    <property type="entry name" value="CoA-dependent acyltransferases"/>
    <property type="match status" value="1"/>
</dbReference>
<dbReference type="InterPro" id="IPR045257">
    <property type="entry name" value="E2/Pdx1"/>
</dbReference>
<evidence type="ECO:0000313" key="10">
    <source>
        <dbReference type="EMBL" id="AOE43338.1"/>
    </source>
</evidence>
<feature type="region of interest" description="Disordered" evidence="7">
    <location>
        <begin position="238"/>
        <end position="267"/>
    </location>
</feature>
<dbReference type="GO" id="GO:0006086">
    <property type="term" value="P:pyruvate decarboxylation to acetyl-CoA"/>
    <property type="evidence" value="ECO:0007669"/>
    <property type="project" value="InterPro"/>
</dbReference>
<keyword evidence="2 6" id="KW-0808">Transferase</keyword>
<evidence type="ECO:0000259" key="9">
    <source>
        <dbReference type="PROSITE" id="PS51826"/>
    </source>
</evidence>
<comment type="subcellular location">
    <subcellularLocation>
        <location evidence="6">Mitochondrion</location>
    </subcellularLocation>
</comment>
<evidence type="ECO:0000259" key="8">
    <source>
        <dbReference type="PROSITE" id="PS50968"/>
    </source>
</evidence>
<keyword evidence="5 6" id="KW-0012">Acyltransferase</keyword>
<dbReference type="InterPro" id="IPR023213">
    <property type="entry name" value="CAT-like_dom_sf"/>
</dbReference>
<feature type="domain" description="Lipoyl-binding" evidence="8">
    <location>
        <begin position="138"/>
        <end position="214"/>
    </location>
</feature>
<evidence type="ECO:0000256" key="4">
    <source>
        <dbReference type="ARBA" id="ARBA00022946"/>
    </source>
</evidence>
<name>A0A1L2FV42_9MYCE</name>
<evidence type="ECO:0000256" key="6">
    <source>
        <dbReference type="RuleBase" id="RU361137"/>
    </source>
</evidence>
<dbReference type="PANTHER" id="PTHR23151">
    <property type="entry name" value="DIHYDROLIPOAMIDE ACETYL/SUCCINYL-TRANSFERASE-RELATED"/>
    <property type="match status" value="1"/>
</dbReference>
<feature type="compositionally biased region" description="Low complexity" evidence="7">
    <location>
        <begin position="104"/>
        <end position="131"/>
    </location>
</feature>
<dbReference type="CDD" id="cd06849">
    <property type="entry name" value="lipoyl_domain"/>
    <property type="match status" value="2"/>
</dbReference>
<reference evidence="10" key="1">
    <citation type="submission" date="2016-06" db="EMBL/GenBank/DDBJ databases">
        <title>A core phylogeny of Dictyostelia derived from 50 functionally divergent proteins retrieved from five existing and six newly sequenced genomes.</title>
        <authorList>
            <person name="Singh R."/>
            <person name="Schilde C."/>
            <person name="Gezzard T."/>
            <person name="Schaap P."/>
        </authorList>
    </citation>
    <scope>NUCLEOTIDE SEQUENCE</scope>
    <source>
        <strain evidence="10">MexM19A</strain>
    </source>
</reference>
<dbReference type="InterPro" id="IPR011053">
    <property type="entry name" value="Single_hybrid_motif"/>
</dbReference>
<dbReference type="GO" id="GO:0045254">
    <property type="term" value="C:pyruvate dehydrogenase complex"/>
    <property type="evidence" value="ECO:0007669"/>
    <property type="project" value="UniProtKB-UniRule"/>
</dbReference>
<sequence length="564" mass="59880">MPALSPTMTEGNIAQWVKKEGDRINVGDVIAQVETDKATMDFESQEGGYLAKILIGDGAKGVQVNTVCIIYIYIFNLGQQCTNIINYIHKEDIPKFKDFKEEGAPQAAAAAPQPTATAAAAAPAPKQAAAPSKNYPKHTVIGMPALSPSMESGGLAKWLKNEGDKVNVGDVIAQVETDKATMDFECQDAGYVAKILVQAGASGVGINDPICVFVSKKEDIEKFKDYTIGAEAVTPASPALEQAAPSSTSSASLSSSSSSTIQSRPEGGRIFATPAARVAAKEKGFSLNEISGTGPNSRIVRADVLSFVPKQATATSGAAASESIRPNAAAISESISYTDIPHSNIRRVTAARLTESKQTIPHYYLTMECKVDELLAIRGTLNGQANGKYKLSVNDFIIKAAAAALRDVPTVNSTWMKDVVRRFHNIDINVAVNTDIGLFTPLVRDADKKGLATVANSVRDMAEKAKAGKLQPADFASGTFTISNLGMFGIKNFSAVINPPQAAILAIGTTEKKVVVGSDDKSFTTQTVMSVTLSCDHRVIDGAVGAEWLQAFKNYMENPLRLLL</sequence>
<comment type="similarity">
    <text evidence="1 6">Belongs to the 2-oxoacid dehydrogenase family.</text>
</comment>
<dbReference type="Gene3D" id="3.30.559.10">
    <property type="entry name" value="Chloramphenicol acetyltransferase-like domain"/>
    <property type="match status" value="1"/>
</dbReference>
<feature type="domain" description="Lipoyl-binding" evidence="8">
    <location>
        <begin position="1"/>
        <end position="78"/>
    </location>
</feature>
<dbReference type="EMBL" id="KX539492">
    <property type="protein sequence ID" value="AOE43338.1"/>
    <property type="molecule type" value="Genomic_DNA"/>
</dbReference>
<organism evidence="10">
    <name type="scientific">Cavenderia deminutiva</name>
    <dbReference type="NCBI Taxonomy" id="361123"/>
    <lineage>
        <taxon>Eukaryota</taxon>
        <taxon>Amoebozoa</taxon>
        <taxon>Evosea</taxon>
        <taxon>Eumycetozoa</taxon>
        <taxon>Dictyostelia</taxon>
        <taxon>Acytosteliales</taxon>
        <taxon>Cavenderiaceae</taxon>
        <taxon>Cavenderia</taxon>
    </lineage>
</organism>
<dbReference type="InterPro" id="IPR000089">
    <property type="entry name" value="Biotin_lipoyl"/>
</dbReference>
<dbReference type="SUPFAM" id="SSF47005">
    <property type="entry name" value="Peripheral subunit-binding domain of 2-oxo acid dehydrogenase complex"/>
    <property type="match status" value="1"/>
</dbReference>
<dbReference type="Pfam" id="PF00198">
    <property type="entry name" value="2-oxoacid_dh"/>
    <property type="match status" value="1"/>
</dbReference>
<feature type="domain" description="Peripheral subunit-binding (PSBD)" evidence="9">
    <location>
        <begin position="271"/>
        <end position="308"/>
    </location>
</feature>
<comment type="catalytic activity">
    <reaction evidence="6">
        <text>N(6)-[(R)-dihydrolipoyl]-L-lysyl-[protein] + acetyl-CoA = N(6)-[(R)-S(8)-acetyldihydrolipoyl]-L-lysyl-[protein] + CoA</text>
        <dbReference type="Rhea" id="RHEA:17017"/>
        <dbReference type="Rhea" id="RHEA-COMP:10475"/>
        <dbReference type="Rhea" id="RHEA-COMP:10478"/>
        <dbReference type="ChEBI" id="CHEBI:57287"/>
        <dbReference type="ChEBI" id="CHEBI:57288"/>
        <dbReference type="ChEBI" id="CHEBI:83100"/>
        <dbReference type="ChEBI" id="CHEBI:83111"/>
        <dbReference type="EC" id="2.3.1.12"/>
    </reaction>
</comment>
<dbReference type="InterPro" id="IPR036625">
    <property type="entry name" value="E3-bd_dom_sf"/>
</dbReference>
<evidence type="ECO:0000256" key="3">
    <source>
        <dbReference type="ARBA" id="ARBA00022823"/>
    </source>
</evidence>
<dbReference type="FunFam" id="2.40.50.100:FF:000010">
    <property type="entry name" value="Acetyltransferase component of pyruvate dehydrogenase complex"/>
    <property type="match status" value="2"/>
</dbReference>
<feature type="region of interest" description="Disordered" evidence="7">
    <location>
        <begin position="104"/>
        <end position="135"/>
    </location>
</feature>
<dbReference type="GO" id="GO:0004742">
    <property type="term" value="F:dihydrolipoyllysine-residue acetyltransferase activity"/>
    <property type="evidence" value="ECO:0007669"/>
    <property type="project" value="UniProtKB-UniRule"/>
</dbReference>
<dbReference type="InterPro" id="IPR004167">
    <property type="entry name" value="PSBD"/>
</dbReference>
<evidence type="ECO:0000256" key="1">
    <source>
        <dbReference type="ARBA" id="ARBA00007317"/>
    </source>
</evidence>
<dbReference type="InterPro" id="IPR006257">
    <property type="entry name" value="LAT1"/>
</dbReference>
<comment type="cofactor">
    <cofactor evidence="6">
        <name>(R)-lipoate</name>
        <dbReference type="ChEBI" id="CHEBI:83088"/>
    </cofactor>
    <text evidence="6">Binds 2 lipoyl cofactors covalently.</text>
</comment>
<evidence type="ECO:0000256" key="2">
    <source>
        <dbReference type="ARBA" id="ARBA00022679"/>
    </source>
</evidence>
<keyword evidence="4" id="KW-0809">Transit peptide</keyword>
<evidence type="ECO:0000256" key="7">
    <source>
        <dbReference type="SAM" id="MobiDB-lite"/>
    </source>
</evidence>
<dbReference type="Pfam" id="PF02817">
    <property type="entry name" value="E3_binding"/>
    <property type="match status" value="1"/>
</dbReference>